<keyword evidence="1" id="KW-0732">Signal</keyword>
<organism evidence="2 3">
    <name type="scientific">Romanomermis culicivorax</name>
    <name type="common">Nematode worm</name>
    <dbReference type="NCBI Taxonomy" id="13658"/>
    <lineage>
        <taxon>Eukaryota</taxon>
        <taxon>Metazoa</taxon>
        <taxon>Ecdysozoa</taxon>
        <taxon>Nematoda</taxon>
        <taxon>Enoplea</taxon>
        <taxon>Dorylaimia</taxon>
        <taxon>Mermithida</taxon>
        <taxon>Mermithoidea</taxon>
        <taxon>Mermithidae</taxon>
        <taxon>Romanomermis</taxon>
    </lineage>
</organism>
<evidence type="ECO:0000313" key="3">
    <source>
        <dbReference type="WBParaSite" id="nRc.2.0.1.t47165-RA"/>
    </source>
</evidence>
<sequence length="89" mass="10066">MSYHKPRRPVSPDVATLILRWVAGVWAEEPNCIHAVQTAHFPLFLCKARRLDNPSCLIQAYNTAAGLINSWMAYPQYTPFPLPPDTTDI</sequence>
<dbReference type="AlphaFoldDB" id="A0A915L7S5"/>
<proteinExistence type="predicted"/>
<dbReference type="WBParaSite" id="nRc.2.0.1.t47165-RA">
    <property type="protein sequence ID" value="nRc.2.0.1.t47165-RA"/>
    <property type="gene ID" value="nRc.2.0.1.g47165"/>
</dbReference>
<feature type="signal peptide" evidence="1">
    <location>
        <begin position="1"/>
        <end position="27"/>
    </location>
</feature>
<reference evidence="3" key="1">
    <citation type="submission" date="2022-11" db="UniProtKB">
        <authorList>
            <consortium name="WormBaseParasite"/>
        </authorList>
    </citation>
    <scope>IDENTIFICATION</scope>
</reference>
<accession>A0A915L7S5</accession>
<feature type="chain" id="PRO_5036803314" evidence="1">
    <location>
        <begin position="28"/>
        <end position="89"/>
    </location>
</feature>
<evidence type="ECO:0000313" key="2">
    <source>
        <dbReference type="Proteomes" id="UP000887565"/>
    </source>
</evidence>
<keyword evidence="2" id="KW-1185">Reference proteome</keyword>
<name>A0A915L7S5_ROMCU</name>
<protein>
    <submittedName>
        <fullName evidence="3">Uncharacterized protein</fullName>
    </submittedName>
</protein>
<dbReference type="Proteomes" id="UP000887565">
    <property type="component" value="Unplaced"/>
</dbReference>
<evidence type="ECO:0000256" key="1">
    <source>
        <dbReference type="SAM" id="SignalP"/>
    </source>
</evidence>